<comment type="caution">
    <text evidence="9">The sequence shown here is derived from an EMBL/GenBank/DDBJ whole genome shotgun (WGS) entry which is preliminary data.</text>
</comment>
<gene>
    <name evidence="9" type="ORF">CWS01_13815</name>
</gene>
<dbReference type="RefSeq" id="WP_101177785.1">
    <property type="nucleotide sequence ID" value="NZ_PISE01000030.1"/>
</dbReference>
<feature type="transmembrane region" description="Helical" evidence="7">
    <location>
        <begin position="268"/>
        <end position="286"/>
    </location>
</feature>
<evidence type="ECO:0000313" key="9">
    <source>
        <dbReference type="EMBL" id="PKG23016.1"/>
    </source>
</evidence>
<protein>
    <submittedName>
        <fullName evidence="9">EamA family transporter</fullName>
    </submittedName>
</protein>
<keyword evidence="5 7" id="KW-1133">Transmembrane helix</keyword>
<evidence type="ECO:0000256" key="4">
    <source>
        <dbReference type="ARBA" id="ARBA00022692"/>
    </source>
</evidence>
<dbReference type="InterPro" id="IPR037185">
    <property type="entry name" value="EmrE-like"/>
</dbReference>
<dbReference type="Proteomes" id="UP000233375">
    <property type="component" value="Unassembled WGS sequence"/>
</dbReference>
<dbReference type="InterPro" id="IPR050638">
    <property type="entry name" value="AA-Vitamin_Transporters"/>
</dbReference>
<dbReference type="GO" id="GO:0005886">
    <property type="term" value="C:plasma membrane"/>
    <property type="evidence" value="ECO:0007669"/>
    <property type="project" value="UniProtKB-SubCell"/>
</dbReference>
<dbReference type="PANTHER" id="PTHR32322:SF18">
    <property type="entry name" value="S-ADENOSYLMETHIONINE_S-ADENOSYLHOMOCYSTEINE TRANSPORTER"/>
    <property type="match status" value="1"/>
</dbReference>
<comment type="subcellular location">
    <subcellularLocation>
        <location evidence="1">Cell membrane</location>
        <topology evidence="1">Multi-pass membrane protein</topology>
    </subcellularLocation>
</comment>
<dbReference type="InterPro" id="IPR000620">
    <property type="entry name" value="EamA_dom"/>
</dbReference>
<evidence type="ECO:0000256" key="1">
    <source>
        <dbReference type="ARBA" id="ARBA00004651"/>
    </source>
</evidence>
<dbReference type="Pfam" id="PF00892">
    <property type="entry name" value="EamA"/>
    <property type="match status" value="2"/>
</dbReference>
<evidence type="ECO:0000259" key="8">
    <source>
        <dbReference type="Pfam" id="PF00892"/>
    </source>
</evidence>
<evidence type="ECO:0000313" key="10">
    <source>
        <dbReference type="Proteomes" id="UP000233375"/>
    </source>
</evidence>
<feature type="transmembrane region" description="Helical" evidence="7">
    <location>
        <begin position="180"/>
        <end position="200"/>
    </location>
</feature>
<organism evidence="9 10">
    <name type="scientific">Niallia nealsonii</name>
    <dbReference type="NCBI Taxonomy" id="115979"/>
    <lineage>
        <taxon>Bacteria</taxon>
        <taxon>Bacillati</taxon>
        <taxon>Bacillota</taxon>
        <taxon>Bacilli</taxon>
        <taxon>Bacillales</taxon>
        <taxon>Bacillaceae</taxon>
        <taxon>Niallia</taxon>
    </lineage>
</organism>
<dbReference type="SUPFAM" id="SSF103481">
    <property type="entry name" value="Multidrug resistance efflux transporter EmrE"/>
    <property type="match status" value="2"/>
</dbReference>
<sequence length="307" mass="34071">MIIFLYSIMCFIFGTTFLAIKIGVDAGLPPFFSAGIRFLLAGAIIFLFFFCRDRSIRGLLLRKELIFTGFSLTFITFSCLYWAEQYVTSGIAAVLSATGPILIIMLQRIMFKTRIAMISMIGVVIGFIGVLFLFLPGLTIEFNTKWLIGCSVILLGEIGYAWGTIYSSKVIAALKSDSPIVLNAVQMIYGGLFLIMISVISKESIPSFSIEGISSIAYLIIAGSMLGHTIYYYLVAKTNSFFPSTWLYVSPLIALAIGSLFYKEYFHPIMFVGILFILTSLLLINYHKIQNHAKSKKITAAKSINIS</sequence>
<dbReference type="AlphaFoldDB" id="A0A2N0Z0H5"/>
<proteinExistence type="inferred from homology"/>
<feature type="transmembrane region" description="Helical" evidence="7">
    <location>
        <begin position="64"/>
        <end position="83"/>
    </location>
</feature>
<evidence type="ECO:0000256" key="6">
    <source>
        <dbReference type="ARBA" id="ARBA00023136"/>
    </source>
</evidence>
<keyword evidence="4 7" id="KW-0812">Transmembrane</keyword>
<dbReference type="PANTHER" id="PTHR32322">
    <property type="entry name" value="INNER MEMBRANE TRANSPORTER"/>
    <property type="match status" value="1"/>
</dbReference>
<evidence type="ECO:0000256" key="2">
    <source>
        <dbReference type="ARBA" id="ARBA00007362"/>
    </source>
</evidence>
<name>A0A2N0Z0H5_9BACI</name>
<reference evidence="9 10" key="1">
    <citation type="journal article" date="2003" name="Int. J. Syst. Evol. Microbiol.">
        <title>Bacillus nealsonii sp. nov., isolated from a spacecraft-assembly facility, whose spores are gamma-radiation resistant.</title>
        <authorList>
            <person name="Venkateswaran K."/>
            <person name="Kempf M."/>
            <person name="Chen F."/>
            <person name="Satomi M."/>
            <person name="Nicholson W."/>
            <person name="Kern R."/>
        </authorList>
    </citation>
    <scope>NUCLEOTIDE SEQUENCE [LARGE SCALE GENOMIC DNA]</scope>
    <source>
        <strain evidence="9 10">FO-92</strain>
    </source>
</reference>
<evidence type="ECO:0000256" key="3">
    <source>
        <dbReference type="ARBA" id="ARBA00022475"/>
    </source>
</evidence>
<feature type="transmembrane region" description="Helical" evidence="7">
    <location>
        <begin position="146"/>
        <end position="168"/>
    </location>
</feature>
<feature type="transmembrane region" description="Helical" evidence="7">
    <location>
        <begin position="89"/>
        <end position="106"/>
    </location>
</feature>
<feature type="domain" description="EamA" evidence="8">
    <location>
        <begin position="3"/>
        <end position="134"/>
    </location>
</feature>
<comment type="similarity">
    <text evidence="2">Belongs to the EamA transporter family.</text>
</comment>
<feature type="transmembrane region" description="Helical" evidence="7">
    <location>
        <begin position="34"/>
        <end position="52"/>
    </location>
</feature>
<keyword evidence="3" id="KW-1003">Cell membrane</keyword>
<dbReference type="EMBL" id="PISE01000030">
    <property type="protein sequence ID" value="PKG23016.1"/>
    <property type="molecule type" value="Genomic_DNA"/>
</dbReference>
<keyword evidence="6 7" id="KW-0472">Membrane</keyword>
<keyword evidence="10" id="KW-1185">Reference proteome</keyword>
<feature type="transmembrane region" description="Helical" evidence="7">
    <location>
        <begin position="246"/>
        <end position="262"/>
    </location>
</feature>
<feature type="transmembrane region" description="Helical" evidence="7">
    <location>
        <begin position="212"/>
        <end position="234"/>
    </location>
</feature>
<evidence type="ECO:0000256" key="7">
    <source>
        <dbReference type="SAM" id="Phobius"/>
    </source>
</evidence>
<dbReference type="OrthoDB" id="9812547at2"/>
<evidence type="ECO:0000256" key="5">
    <source>
        <dbReference type="ARBA" id="ARBA00022989"/>
    </source>
</evidence>
<feature type="domain" description="EamA" evidence="8">
    <location>
        <begin position="148"/>
        <end position="285"/>
    </location>
</feature>
<accession>A0A2N0Z0H5</accession>
<feature type="transmembrane region" description="Helical" evidence="7">
    <location>
        <begin position="118"/>
        <end position="140"/>
    </location>
</feature>